<gene>
    <name evidence="4" type="ORF">FBUS_09192</name>
</gene>
<dbReference type="PANTHER" id="PTHR21682">
    <property type="entry name" value="COILED-COIL DOMAIN-CONTAINING PROTEIN 149"/>
    <property type="match status" value="1"/>
</dbReference>
<name>A0A8E0RUT3_9TREM</name>
<evidence type="ECO:0000313" key="5">
    <source>
        <dbReference type="Proteomes" id="UP000728185"/>
    </source>
</evidence>
<protein>
    <submittedName>
        <fullName evidence="4">Putative leucine-rich repeat LGI family</fullName>
    </submittedName>
</protein>
<accession>A0A8E0RUT3</accession>
<evidence type="ECO:0000256" key="3">
    <source>
        <dbReference type="SAM" id="Coils"/>
    </source>
</evidence>
<dbReference type="InterPro" id="IPR019179">
    <property type="entry name" value="CC149"/>
</dbReference>
<evidence type="ECO:0000256" key="2">
    <source>
        <dbReference type="ARBA" id="ARBA00023054"/>
    </source>
</evidence>
<dbReference type="Proteomes" id="UP000728185">
    <property type="component" value="Unassembled WGS sequence"/>
</dbReference>
<evidence type="ECO:0000313" key="4">
    <source>
        <dbReference type="EMBL" id="KAA0193363.1"/>
    </source>
</evidence>
<comment type="caution">
    <text evidence="4">The sequence shown here is derived from an EMBL/GenBank/DDBJ whole genome shotgun (WGS) entry which is preliminary data.</text>
</comment>
<feature type="coiled-coil region" evidence="3">
    <location>
        <begin position="1"/>
        <end position="70"/>
    </location>
</feature>
<organism evidence="4 5">
    <name type="scientific">Fasciolopsis buskii</name>
    <dbReference type="NCBI Taxonomy" id="27845"/>
    <lineage>
        <taxon>Eukaryota</taxon>
        <taxon>Metazoa</taxon>
        <taxon>Spiralia</taxon>
        <taxon>Lophotrochozoa</taxon>
        <taxon>Platyhelminthes</taxon>
        <taxon>Trematoda</taxon>
        <taxon>Digenea</taxon>
        <taxon>Plagiorchiida</taxon>
        <taxon>Echinostomata</taxon>
        <taxon>Echinostomatoidea</taxon>
        <taxon>Fasciolidae</taxon>
        <taxon>Fasciolopsis</taxon>
    </lineage>
</organism>
<keyword evidence="5" id="KW-1185">Reference proteome</keyword>
<proteinExistence type="inferred from homology"/>
<reference evidence="4" key="1">
    <citation type="submission" date="2019-05" db="EMBL/GenBank/DDBJ databases">
        <title>Annotation for the trematode Fasciolopsis buski.</title>
        <authorList>
            <person name="Choi Y.-J."/>
        </authorList>
    </citation>
    <scope>NUCLEOTIDE SEQUENCE</scope>
    <source>
        <strain evidence="4">HT</strain>
        <tissue evidence="4">Whole worm</tissue>
    </source>
</reference>
<dbReference type="AlphaFoldDB" id="A0A8E0RUT3"/>
<evidence type="ECO:0000256" key="1">
    <source>
        <dbReference type="ARBA" id="ARBA00005872"/>
    </source>
</evidence>
<dbReference type="EMBL" id="LUCM01005076">
    <property type="protein sequence ID" value="KAA0193363.1"/>
    <property type="molecule type" value="Genomic_DNA"/>
</dbReference>
<sequence length="100" mass="11884">VNELERELSRCTDEKHELVTERDVYRNKCDRLNNELNYVLHGDERKIVDIDTLIMEKKYLKCRLQSVEEERNLAMSTLAKYKVRQLLMLLLLSVATDSQI</sequence>
<dbReference type="OrthoDB" id="5917629at2759"/>
<feature type="non-terminal residue" evidence="4">
    <location>
        <position position="100"/>
    </location>
</feature>
<dbReference type="PANTHER" id="PTHR21682:SF2">
    <property type="entry name" value="COILED-COIL DOMAIN-CONTAINING PROTEIN 149"/>
    <property type="match status" value="1"/>
</dbReference>
<dbReference type="Pfam" id="PF09789">
    <property type="entry name" value="CC149"/>
    <property type="match status" value="1"/>
</dbReference>
<comment type="similarity">
    <text evidence="1">Belongs to the CCDC149 family.</text>
</comment>
<keyword evidence="2 3" id="KW-0175">Coiled coil</keyword>